<name>A0A4Z0W5N2_9GAMM</name>
<evidence type="ECO:0000256" key="1">
    <source>
        <dbReference type="SAM" id="Phobius"/>
    </source>
</evidence>
<dbReference type="GO" id="GO:0010468">
    <property type="term" value="P:regulation of gene expression"/>
    <property type="evidence" value="ECO:0007669"/>
    <property type="project" value="InterPro"/>
</dbReference>
<dbReference type="EMBL" id="SRMF01000005">
    <property type="protein sequence ID" value="TGG92400.1"/>
    <property type="molecule type" value="Genomic_DNA"/>
</dbReference>
<dbReference type="Pfam" id="PF05145">
    <property type="entry name" value="AbrB"/>
    <property type="match status" value="1"/>
</dbReference>
<evidence type="ECO:0000313" key="2">
    <source>
        <dbReference type="EMBL" id="TGG92400.1"/>
    </source>
</evidence>
<dbReference type="RefSeq" id="WP_135483734.1">
    <property type="nucleotide sequence ID" value="NZ_SRMF01000005.1"/>
</dbReference>
<dbReference type="InterPro" id="IPR007820">
    <property type="entry name" value="AbrB_fam"/>
</dbReference>
<dbReference type="PANTHER" id="PTHR38457:SF1">
    <property type="entry name" value="REGULATOR ABRB-RELATED"/>
    <property type="match status" value="1"/>
</dbReference>
<dbReference type="OrthoDB" id="7157734at2"/>
<proteinExistence type="predicted"/>
<evidence type="ECO:0000313" key="3">
    <source>
        <dbReference type="Proteomes" id="UP000297475"/>
    </source>
</evidence>
<feature type="transmembrane region" description="Helical" evidence="1">
    <location>
        <begin position="62"/>
        <end position="80"/>
    </location>
</feature>
<feature type="transmembrane region" description="Helical" evidence="1">
    <location>
        <begin position="305"/>
        <end position="326"/>
    </location>
</feature>
<dbReference type="InterPro" id="IPR017516">
    <property type="entry name" value="AbrB_dup"/>
</dbReference>
<comment type="caution">
    <text evidence="2">The sequence shown here is derived from an EMBL/GenBank/DDBJ whole genome shotgun (WGS) entry which is preliminary data.</text>
</comment>
<dbReference type="Proteomes" id="UP000297475">
    <property type="component" value="Unassembled WGS sequence"/>
</dbReference>
<organism evidence="2 3">
    <name type="scientific">Natronospirillum operosum</name>
    <dbReference type="NCBI Taxonomy" id="2759953"/>
    <lineage>
        <taxon>Bacteria</taxon>
        <taxon>Pseudomonadati</taxon>
        <taxon>Pseudomonadota</taxon>
        <taxon>Gammaproteobacteria</taxon>
        <taxon>Oceanospirillales</taxon>
        <taxon>Natronospirillaceae</taxon>
        <taxon>Natronospirillum</taxon>
    </lineage>
</organism>
<dbReference type="PANTHER" id="PTHR38457">
    <property type="entry name" value="REGULATOR ABRB-RELATED"/>
    <property type="match status" value="1"/>
</dbReference>
<dbReference type="PIRSF" id="PIRSF038991">
    <property type="entry name" value="Protein_AbrB"/>
    <property type="match status" value="1"/>
</dbReference>
<feature type="transmembrane region" description="Helical" evidence="1">
    <location>
        <begin position="196"/>
        <end position="215"/>
    </location>
</feature>
<feature type="transmembrane region" description="Helical" evidence="1">
    <location>
        <begin position="278"/>
        <end position="299"/>
    </location>
</feature>
<feature type="transmembrane region" description="Helical" evidence="1">
    <location>
        <begin position="338"/>
        <end position="357"/>
    </location>
</feature>
<sequence length="359" mass="38481">MNRATPGERLIHGMKAALGSLVVAALGVGIFTLLGIPLPWLLGSLTATMLASMVGWGFRLPLVFRRTAMVILGLYAGSALDRELLSGLLEWPLTMTAMLVLVILSTWAASEYLQRRAGFDRATALMAAVPGAQSVVLVSCSRLGADERQVLLGQITRVITVIYGVPLLLITLGPWLDIDIADSERAMGASWPAFNATHWAMTVGFAVIGYLLARLLRLPQPLLLGPLFGVAALQMAQLPATEMPEQSLLAAQFLLGASIGSHFSHIGWRQALGILGHGFVAMLITLTLALLMTGLLVMVTDFDPAALFLAFAPGGLPEIMLLAMALDIDPAFVVFHHLFRFVAIALCLPWVVTRLAGRQ</sequence>
<feature type="transmembrane region" description="Helical" evidence="1">
    <location>
        <begin position="122"/>
        <end position="143"/>
    </location>
</feature>
<feature type="transmembrane region" description="Helical" evidence="1">
    <location>
        <begin position="92"/>
        <end position="110"/>
    </location>
</feature>
<keyword evidence="1" id="KW-0812">Transmembrane</keyword>
<keyword evidence="1" id="KW-0472">Membrane</keyword>
<feature type="transmembrane region" description="Helical" evidence="1">
    <location>
        <begin position="155"/>
        <end position="176"/>
    </location>
</feature>
<gene>
    <name evidence="2" type="ORF">E4656_13060</name>
</gene>
<feature type="transmembrane region" description="Helical" evidence="1">
    <location>
        <begin position="21"/>
        <end position="42"/>
    </location>
</feature>
<dbReference type="NCBIfam" id="TIGR03082">
    <property type="entry name" value="Gneg_AbrB_dup"/>
    <property type="match status" value="1"/>
</dbReference>
<dbReference type="GO" id="GO:0016020">
    <property type="term" value="C:membrane"/>
    <property type="evidence" value="ECO:0007669"/>
    <property type="project" value="InterPro"/>
</dbReference>
<keyword evidence="3" id="KW-1185">Reference proteome</keyword>
<accession>A0A4Z0W5N2</accession>
<protein>
    <submittedName>
        <fullName evidence="2">AbrB family transcriptional regulator</fullName>
    </submittedName>
</protein>
<keyword evidence="1" id="KW-1133">Transmembrane helix</keyword>
<reference evidence="2 3" key="1">
    <citation type="submission" date="2019-04" db="EMBL/GenBank/DDBJ databases">
        <title>Natronospirillum operosus gen. nov., sp. nov., a haloalkaliphilic satellite isolated from decaying biomass of laboratory culture of cyanobacterium Geitlerinema sp. and proposal of Natronospirillaceae fam. nov. and Saccharospirillaceae fam. nov.</title>
        <authorList>
            <person name="Kevbrin V."/>
            <person name="Boltyanskaya Y."/>
            <person name="Koziaeva V."/>
            <person name="Grouzdev D.S."/>
            <person name="Park M."/>
            <person name="Cho J."/>
        </authorList>
    </citation>
    <scope>NUCLEOTIDE SEQUENCE [LARGE SCALE GENOMIC DNA]</scope>
    <source>
        <strain evidence="2 3">G-116</strain>
    </source>
</reference>
<dbReference type="AlphaFoldDB" id="A0A4Z0W5N2"/>